<gene>
    <name evidence="1" type="ORF">D5086_012675</name>
</gene>
<proteinExistence type="predicted"/>
<comment type="caution">
    <text evidence="1">The sequence shown here is derived from an EMBL/GenBank/DDBJ whole genome shotgun (WGS) entry which is preliminary data.</text>
</comment>
<reference evidence="1 2" key="1">
    <citation type="journal article" date="2024" name="Plant Biotechnol. J.">
        <title>Genome and CRISPR/Cas9 system of a widespread forest tree (Populus alba) in the world.</title>
        <authorList>
            <person name="Liu Y.J."/>
            <person name="Jiang P.F."/>
            <person name="Han X.M."/>
            <person name="Li X.Y."/>
            <person name="Wang H.M."/>
            <person name="Wang Y.J."/>
            <person name="Wang X.X."/>
            <person name="Zeng Q.Y."/>
        </authorList>
    </citation>
    <scope>NUCLEOTIDE SEQUENCE [LARGE SCALE GENOMIC DNA]</scope>
    <source>
        <strain evidence="2">cv. PAL-ZL1</strain>
    </source>
</reference>
<keyword evidence="2" id="KW-1185">Reference proteome</keyword>
<protein>
    <submittedName>
        <fullName evidence="1">Uncharacterized protein</fullName>
    </submittedName>
</protein>
<organism evidence="1 2">
    <name type="scientific">Populus alba</name>
    <name type="common">White poplar</name>
    <dbReference type="NCBI Taxonomy" id="43335"/>
    <lineage>
        <taxon>Eukaryota</taxon>
        <taxon>Viridiplantae</taxon>
        <taxon>Streptophyta</taxon>
        <taxon>Embryophyta</taxon>
        <taxon>Tracheophyta</taxon>
        <taxon>Spermatophyta</taxon>
        <taxon>Magnoliopsida</taxon>
        <taxon>eudicotyledons</taxon>
        <taxon>Gunneridae</taxon>
        <taxon>Pentapetalae</taxon>
        <taxon>rosids</taxon>
        <taxon>fabids</taxon>
        <taxon>Malpighiales</taxon>
        <taxon>Salicaceae</taxon>
        <taxon>Saliceae</taxon>
        <taxon>Populus</taxon>
    </lineage>
</organism>
<name>A0ACC4C3D1_POPAL</name>
<dbReference type="Proteomes" id="UP000309997">
    <property type="component" value="Unassembled WGS sequence"/>
</dbReference>
<accession>A0ACC4C3D1</accession>
<evidence type="ECO:0000313" key="2">
    <source>
        <dbReference type="Proteomes" id="UP000309997"/>
    </source>
</evidence>
<evidence type="ECO:0000313" key="1">
    <source>
        <dbReference type="EMBL" id="KAL3585808.1"/>
    </source>
</evidence>
<sequence length="92" mass="10425">MNARNPILMAAAEESVNMLSAPSLILFVKRTAEDTDRSAKICNLTTQEPKHLTTLSCSSQIRILQIEKLLHWSDRFYKRMNGGPTIHVQTIE</sequence>
<dbReference type="EMBL" id="RCHU02000006">
    <property type="protein sequence ID" value="KAL3585808.1"/>
    <property type="molecule type" value="Genomic_DNA"/>
</dbReference>